<evidence type="ECO:0000256" key="2">
    <source>
        <dbReference type="ARBA" id="ARBA00022722"/>
    </source>
</evidence>
<dbReference type="PANTHER" id="PTHR33992:SF1">
    <property type="entry name" value="RIBONUCLEASE P PROTEIN COMPONENT"/>
    <property type="match status" value="1"/>
</dbReference>
<organism evidence="8 9">
    <name type="scientific">Candidatus Harrisonbacteria bacterium RIFCSPLOWO2_02_FULL_41_13b</name>
    <dbReference type="NCBI Taxonomy" id="1798409"/>
    <lineage>
        <taxon>Bacteria</taxon>
        <taxon>Candidatus Harrisoniibacteriota</taxon>
    </lineage>
</organism>
<dbReference type="InterPro" id="IPR014721">
    <property type="entry name" value="Ribsml_uS5_D2-typ_fold_subgr"/>
</dbReference>
<keyword evidence="1 6" id="KW-0819">tRNA processing</keyword>
<dbReference type="SUPFAM" id="SSF54211">
    <property type="entry name" value="Ribosomal protein S5 domain 2-like"/>
    <property type="match status" value="1"/>
</dbReference>
<protein>
    <recommendedName>
        <fullName evidence="6 7">Ribonuclease P protein component</fullName>
        <shortName evidence="6">RNase P protein</shortName>
        <shortName evidence="6">RNaseP protein</shortName>
        <ecNumber evidence="6 7">3.1.26.5</ecNumber>
    </recommendedName>
    <alternativeName>
        <fullName evidence="6">Protein C5</fullName>
    </alternativeName>
</protein>
<dbReference type="Pfam" id="PF00825">
    <property type="entry name" value="Ribonuclease_P"/>
    <property type="match status" value="1"/>
</dbReference>
<comment type="subunit">
    <text evidence="6">Consists of a catalytic RNA component (M1 or rnpB) and a protein subunit.</text>
</comment>
<evidence type="ECO:0000313" key="8">
    <source>
        <dbReference type="EMBL" id="OGY67191.1"/>
    </source>
</evidence>
<accession>A0A1G1ZRU2</accession>
<keyword evidence="4 6" id="KW-0378">Hydrolase</keyword>
<reference evidence="8 9" key="1">
    <citation type="journal article" date="2016" name="Nat. Commun.">
        <title>Thousands of microbial genomes shed light on interconnected biogeochemical processes in an aquifer system.</title>
        <authorList>
            <person name="Anantharaman K."/>
            <person name="Brown C.T."/>
            <person name="Hug L.A."/>
            <person name="Sharon I."/>
            <person name="Castelle C.J."/>
            <person name="Probst A.J."/>
            <person name="Thomas B.C."/>
            <person name="Singh A."/>
            <person name="Wilkins M.J."/>
            <person name="Karaoz U."/>
            <person name="Brodie E.L."/>
            <person name="Williams K.H."/>
            <person name="Hubbard S.S."/>
            <person name="Banfield J.F."/>
        </authorList>
    </citation>
    <scope>NUCLEOTIDE SEQUENCE [LARGE SCALE GENOMIC DNA]</scope>
</reference>
<dbReference type="PANTHER" id="PTHR33992">
    <property type="entry name" value="RIBONUCLEASE P PROTEIN COMPONENT"/>
    <property type="match status" value="1"/>
</dbReference>
<dbReference type="InterPro" id="IPR000100">
    <property type="entry name" value="RNase_P"/>
</dbReference>
<dbReference type="EMBL" id="MHJL01000029">
    <property type="protein sequence ID" value="OGY67191.1"/>
    <property type="molecule type" value="Genomic_DNA"/>
</dbReference>
<dbReference type="GO" id="GO:0004526">
    <property type="term" value="F:ribonuclease P activity"/>
    <property type="evidence" value="ECO:0007669"/>
    <property type="project" value="UniProtKB-UniRule"/>
</dbReference>
<comment type="catalytic activity">
    <reaction evidence="6">
        <text>Endonucleolytic cleavage of RNA, removing 5'-extranucleotides from tRNA precursor.</text>
        <dbReference type="EC" id="3.1.26.5"/>
    </reaction>
</comment>
<keyword evidence="2 6" id="KW-0540">Nuclease</keyword>
<evidence type="ECO:0000256" key="3">
    <source>
        <dbReference type="ARBA" id="ARBA00022759"/>
    </source>
</evidence>
<evidence type="ECO:0000256" key="1">
    <source>
        <dbReference type="ARBA" id="ARBA00022694"/>
    </source>
</evidence>
<proteinExistence type="inferred from homology"/>
<dbReference type="GO" id="GO:0001682">
    <property type="term" value="P:tRNA 5'-leader removal"/>
    <property type="evidence" value="ECO:0007669"/>
    <property type="project" value="UniProtKB-UniRule"/>
</dbReference>
<dbReference type="EC" id="3.1.26.5" evidence="6 7"/>
<dbReference type="STRING" id="1798409.A3I24_03700"/>
<dbReference type="Proteomes" id="UP000177690">
    <property type="component" value="Unassembled WGS sequence"/>
</dbReference>
<dbReference type="GO" id="GO:0000049">
    <property type="term" value="F:tRNA binding"/>
    <property type="evidence" value="ECO:0007669"/>
    <property type="project" value="UniProtKB-UniRule"/>
</dbReference>
<dbReference type="Gene3D" id="3.30.230.10">
    <property type="match status" value="1"/>
</dbReference>
<dbReference type="GO" id="GO:0030677">
    <property type="term" value="C:ribonuclease P complex"/>
    <property type="evidence" value="ECO:0007669"/>
    <property type="project" value="TreeGrafter"/>
</dbReference>
<evidence type="ECO:0000313" key="9">
    <source>
        <dbReference type="Proteomes" id="UP000177690"/>
    </source>
</evidence>
<dbReference type="AlphaFoldDB" id="A0A1G1ZRU2"/>
<comment type="caution">
    <text evidence="8">The sequence shown here is derived from an EMBL/GenBank/DDBJ whole genome shotgun (WGS) entry which is preliminary data.</text>
</comment>
<name>A0A1G1ZRU2_9BACT</name>
<comment type="similarity">
    <text evidence="6">Belongs to the RnpA family.</text>
</comment>
<evidence type="ECO:0000256" key="7">
    <source>
        <dbReference type="NCBIfam" id="TIGR00188"/>
    </source>
</evidence>
<comment type="function">
    <text evidence="6">RNaseP catalyzes the removal of the 5'-leader sequence from pre-tRNA to produce the mature 5'-terminus. It can also cleave other RNA substrates such as 4.5S RNA. The protein component plays an auxiliary but essential role in vivo by binding to the 5'-leader sequence and broadening the substrate specificity of the ribozyme.</text>
</comment>
<sequence>MLSKKYRLPIQNFVGKKGVSGRSRYFLLKIFPLLTGIRQSAEKAGAHSRFGIIISSKVSKKAVNRNRIKRQIFNFIREAKNQLPVKDYLIIVHPEVTKLNKQELQQEFFKILKF</sequence>
<dbReference type="HAMAP" id="MF_00227">
    <property type="entry name" value="RNase_P"/>
    <property type="match status" value="1"/>
</dbReference>
<keyword evidence="5 6" id="KW-0694">RNA-binding</keyword>
<evidence type="ECO:0000256" key="6">
    <source>
        <dbReference type="HAMAP-Rule" id="MF_00227"/>
    </source>
</evidence>
<dbReference type="NCBIfam" id="TIGR00188">
    <property type="entry name" value="rnpA"/>
    <property type="match status" value="1"/>
</dbReference>
<dbReference type="InterPro" id="IPR020568">
    <property type="entry name" value="Ribosomal_Su5_D2-typ_SF"/>
</dbReference>
<dbReference type="GO" id="GO:0042781">
    <property type="term" value="F:3'-tRNA processing endoribonuclease activity"/>
    <property type="evidence" value="ECO:0007669"/>
    <property type="project" value="TreeGrafter"/>
</dbReference>
<evidence type="ECO:0000256" key="4">
    <source>
        <dbReference type="ARBA" id="ARBA00022801"/>
    </source>
</evidence>
<keyword evidence="3 6" id="KW-0255">Endonuclease</keyword>
<evidence type="ECO:0000256" key="5">
    <source>
        <dbReference type="ARBA" id="ARBA00022884"/>
    </source>
</evidence>
<gene>
    <name evidence="6" type="primary">rnpA</name>
    <name evidence="8" type="ORF">A3I24_03700</name>
</gene>